<name>A0ABP7V5T9_9FLAO</name>
<sequence>MNRKKCYNFGFTQWTNIKIVVGTILFLFIACNKITSGDDLTESDIQKIKKLGILDDNEKIIKFYSEYKKNVAGNFFTNKRIASYWKDENNESKDKINSAFYQDIIRIDTITNAGASFSPYINVIRKDSSQFKVCFDGQKAEIRKTFEEVISIWKSNKK</sequence>
<dbReference type="EMBL" id="BAABCT010000001">
    <property type="protein sequence ID" value="GAA4059929.1"/>
    <property type="molecule type" value="Genomic_DNA"/>
</dbReference>
<evidence type="ECO:0000313" key="1">
    <source>
        <dbReference type="EMBL" id="GAA4059929.1"/>
    </source>
</evidence>
<keyword evidence="2" id="KW-1185">Reference proteome</keyword>
<dbReference type="PROSITE" id="PS51257">
    <property type="entry name" value="PROKAR_LIPOPROTEIN"/>
    <property type="match status" value="1"/>
</dbReference>
<gene>
    <name evidence="1" type="ORF">GCM10022389_00180</name>
</gene>
<proteinExistence type="predicted"/>
<protein>
    <recommendedName>
        <fullName evidence="3">Lipoprotein</fullName>
    </recommendedName>
</protein>
<comment type="caution">
    <text evidence="1">The sequence shown here is derived from an EMBL/GenBank/DDBJ whole genome shotgun (WGS) entry which is preliminary data.</text>
</comment>
<dbReference type="Proteomes" id="UP001500367">
    <property type="component" value="Unassembled WGS sequence"/>
</dbReference>
<evidence type="ECO:0008006" key="3">
    <source>
        <dbReference type="Google" id="ProtNLM"/>
    </source>
</evidence>
<evidence type="ECO:0000313" key="2">
    <source>
        <dbReference type="Proteomes" id="UP001500367"/>
    </source>
</evidence>
<dbReference type="RefSeq" id="WP_344814816.1">
    <property type="nucleotide sequence ID" value="NZ_BAABCT010000001.1"/>
</dbReference>
<accession>A0ABP7V5T9</accession>
<organism evidence="1 2">
    <name type="scientific">Flavobacterium cheonanense</name>
    <dbReference type="NCBI Taxonomy" id="706183"/>
    <lineage>
        <taxon>Bacteria</taxon>
        <taxon>Pseudomonadati</taxon>
        <taxon>Bacteroidota</taxon>
        <taxon>Flavobacteriia</taxon>
        <taxon>Flavobacteriales</taxon>
        <taxon>Flavobacteriaceae</taxon>
        <taxon>Flavobacterium</taxon>
    </lineage>
</organism>
<reference evidence="2" key="1">
    <citation type="journal article" date="2019" name="Int. J. Syst. Evol. Microbiol.">
        <title>The Global Catalogue of Microorganisms (GCM) 10K type strain sequencing project: providing services to taxonomists for standard genome sequencing and annotation.</title>
        <authorList>
            <consortium name="The Broad Institute Genomics Platform"/>
            <consortium name="The Broad Institute Genome Sequencing Center for Infectious Disease"/>
            <person name="Wu L."/>
            <person name="Ma J."/>
        </authorList>
    </citation>
    <scope>NUCLEOTIDE SEQUENCE [LARGE SCALE GENOMIC DNA]</scope>
    <source>
        <strain evidence="2">JCM 17069</strain>
    </source>
</reference>